<proteinExistence type="predicted"/>
<protein>
    <submittedName>
        <fullName evidence="1">Uncharacterized protein</fullName>
    </submittedName>
</protein>
<organism evidence="1 2">
    <name type="scientific">Ixodes persulcatus</name>
    <name type="common">Taiga tick</name>
    <dbReference type="NCBI Taxonomy" id="34615"/>
    <lineage>
        <taxon>Eukaryota</taxon>
        <taxon>Metazoa</taxon>
        <taxon>Ecdysozoa</taxon>
        <taxon>Arthropoda</taxon>
        <taxon>Chelicerata</taxon>
        <taxon>Arachnida</taxon>
        <taxon>Acari</taxon>
        <taxon>Parasitiformes</taxon>
        <taxon>Ixodida</taxon>
        <taxon>Ixodoidea</taxon>
        <taxon>Ixodidae</taxon>
        <taxon>Ixodinae</taxon>
        <taxon>Ixodes</taxon>
    </lineage>
</organism>
<accession>A0AC60Q082</accession>
<dbReference type="Proteomes" id="UP000805193">
    <property type="component" value="Unassembled WGS sequence"/>
</dbReference>
<name>A0AC60Q082_IXOPE</name>
<evidence type="ECO:0000313" key="1">
    <source>
        <dbReference type="EMBL" id="KAG0426553.1"/>
    </source>
</evidence>
<comment type="caution">
    <text evidence="1">The sequence shown here is derived from an EMBL/GenBank/DDBJ whole genome shotgun (WGS) entry which is preliminary data.</text>
</comment>
<keyword evidence="2" id="KW-1185">Reference proteome</keyword>
<sequence length="68" mass="6887">MAPPGGALALLALGVLALGPAPAAPAWQDAVLAKKTVAQLRELVSPWGEVSGVSVVDEETQPKCSYCS</sequence>
<evidence type="ECO:0000313" key="2">
    <source>
        <dbReference type="Proteomes" id="UP000805193"/>
    </source>
</evidence>
<dbReference type="EMBL" id="JABSTQ010009708">
    <property type="protein sequence ID" value="KAG0426553.1"/>
    <property type="molecule type" value="Genomic_DNA"/>
</dbReference>
<reference evidence="1 2" key="1">
    <citation type="journal article" date="2020" name="Cell">
        <title>Large-Scale Comparative Analyses of Tick Genomes Elucidate Their Genetic Diversity and Vector Capacities.</title>
        <authorList>
            <consortium name="Tick Genome and Microbiome Consortium (TIGMIC)"/>
            <person name="Jia N."/>
            <person name="Wang J."/>
            <person name="Shi W."/>
            <person name="Du L."/>
            <person name="Sun Y."/>
            <person name="Zhan W."/>
            <person name="Jiang J.F."/>
            <person name="Wang Q."/>
            <person name="Zhang B."/>
            <person name="Ji P."/>
            <person name="Bell-Sakyi L."/>
            <person name="Cui X.M."/>
            <person name="Yuan T.T."/>
            <person name="Jiang B.G."/>
            <person name="Yang W.F."/>
            <person name="Lam T.T."/>
            <person name="Chang Q.C."/>
            <person name="Ding S.J."/>
            <person name="Wang X.J."/>
            <person name="Zhu J.G."/>
            <person name="Ruan X.D."/>
            <person name="Zhao L."/>
            <person name="Wei J.T."/>
            <person name="Ye R.Z."/>
            <person name="Que T.C."/>
            <person name="Du C.H."/>
            <person name="Zhou Y.H."/>
            <person name="Cheng J.X."/>
            <person name="Dai P.F."/>
            <person name="Guo W.B."/>
            <person name="Han X.H."/>
            <person name="Huang E.J."/>
            <person name="Li L.F."/>
            <person name="Wei W."/>
            <person name="Gao Y.C."/>
            <person name="Liu J.Z."/>
            <person name="Shao H.Z."/>
            <person name="Wang X."/>
            <person name="Wang C.C."/>
            <person name="Yang T.C."/>
            <person name="Huo Q.B."/>
            <person name="Li W."/>
            <person name="Chen H.Y."/>
            <person name="Chen S.E."/>
            <person name="Zhou L.G."/>
            <person name="Ni X.B."/>
            <person name="Tian J.H."/>
            <person name="Sheng Y."/>
            <person name="Liu T."/>
            <person name="Pan Y.S."/>
            <person name="Xia L.Y."/>
            <person name="Li J."/>
            <person name="Zhao F."/>
            <person name="Cao W.C."/>
        </authorList>
    </citation>
    <scope>NUCLEOTIDE SEQUENCE [LARGE SCALE GENOMIC DNA]</scope>
    <source>
        <strain evidence="1">Iper-2018</strain>
    </source>
</reference>
<gene>
    <name evidence="1" type="ORF">HPB47_026353</name>
</gene>